<evidence type="ECO:0000313" key="3">
    <source>
        <dbReference type="Proteomes" id="UP001642464"/>
    </source>
</evidence>
<evidence type="ECO:0000256" key="1">
    <source>
        <dbReference type="SAM" id="MobiDB-lite"/>
    </source>
</evidence>
<dbReference type="Proteomes" id="UP001642464">
    <property type="component" value="Unassembled WGS sequence"/>
</dbReference>
<sequence>PSTQEGGDPAGAGSMALQDLPRPPMGPFVGEEGGLSSGQRQEAAEYLEGWADYDRAAVEALRLAAFNPGGRDGTPGGPGRAGQRLIGPAEGGSGVRLGCPVGGCWAQASRA</sequence>
<feature type="non-terminal residue" evidence="2">
    <location>
        <position position="1"/>
    </location>
</feature>
<accession>A0ABP0L2T5</accession>
<feature type="region of interest" description="Disordered" evidence="1">
    <location>
        <begin position="67"/>
        <end position="92"/>
    </location>
</feature>
<feature type="region of interest" description="Disordered" evidence="1">
    <location>
        <begin position="1"/>
        <end position="42"/>
    </location>
</feature>
<keyword evidence="3" id="KW-1185">Reference proteome</keyword>
<reference evidence="2 3" key="1">
    <citation type="submission" date="2024-02" db="EMBL/GenBank/DDBJ databases">
        <authorList>
            <person name="Chen Y."/>
            <person name="Shah S."/>
            <person name="Dougan E. K."/>
            <person name="Thang M."/>
            <person name="Chan C."/>
        </authorList>
    </citation>
    <scope>NUCLEOTIDE SEQUENCE [LARGE SCALE GENOMIC DNA]</scope>
</reference>
<organism evidence="2 3">
    <name type="scientific">Durusdinium trenchii</name>
    <dbReference type="NCBI Taxonomy" id="1381693"/>
    <lineage>
        <taxon>Eukaryota</taxon>
        <taxon>Sar</taxon>
        <taxon>Alveolata</taxon>
        <taxon>Dinophyceae</taxon>
        <taxon>Suessiales</taxon>
        <taxon>Symbiodiniaceae</taxon>
        <taxon>Durusdinium</taxon>
    </lineage>
</organism>
<protein>
    <submittedName>
        <fullName evidence="2">Uncharacterized protein</fullName>
    </submittedName>
</protein>
<name>A0ABP0L2T5_9DINO</name>
<evidence type="ECO:0000313" key="2">
    <source>
        <dbReference type="EMBL" id="CAK9032838.1"/>
    </source>
</evidence>
<dbReference type="EMBL" id="CAXAMM010014047">
    <property type="protein sequence ID" value="CAK9032838.1"/>
    <property type="molecule type" value="Genomic_DNA"/>
</dbReference>
<feature type="non-terminal residue" evidence="2">
    <location>
        <position position="111"/>
    </location>
</feature>
<gene>
    <name evidence="2" type="ORF">SCF082_LOCUS20224</name>
</gene>
<proteinExistence type="predicted"/>
<comment type="caution">
    <text evidence="2">The sequence shown here is derived from an EMBL/GenBank/DDBJ whole genome shotgun (WGS) entry which is preliminary data.</text>
</comment>
<feature type="compositionally biased region" description="Gly residues" evidence="1">
    <location>
        <begin position="70"/>
        <end position="80"/>
    </location>
</feature>